<reference evidence="9" key="1">
    <citation type="submission" date="2014-02" db="EMBL/GenBank/DDBJ databases">
        <authorList>
            <person name="Genoscope - CEA"/>
        </authorList>
    </citation>
    <scope>NUCLEOTIDE SEQUENCE</scope>
    <source>
        <strain evidence="9">LS3</strain>
    </source>
</reference>
<comment type="subunit">
    <text evidence="8">Component of the GSE complex.</text>
</comment>
<protein>
    <recommendedName>
        <fullName evidence="8">GTP-binding protein</fullName>
    </recommendedName>
</protein>
<dbReference type="GO" id="GO:0000329">
    <property type="term" value="C:fungal-type vacuole membrane"/>
    <property type="evidence" value="ECO:0007669"/>
    <property type="project" value="TreeGrafter"/>
</dbReference>
<dbReference type="Pfam" id="PF04670">
    <property type="entry name" value="Gtr1_RagA"/>
    <property type="match status" value="1"/>
</dbReference>
<comment type="function">
    <text evidence="8">GTPase involved in activation of the TORC1 signaling pathway, which promotes growth and represses autophagy in nutrient-rich conditions.</text>
</comment>
<evidence type="ECO:0000256" key="1">
    <source>
        <dbReference type="ARBA" id="ARBA00004308"/>
    </source>
</evidence>
<dbReference type="FunFam" id="3.40.50.300:FF:001086">
    <property type="entry name" value="GTP-binding protein GTR2"/>
    <property type="match status" value="1"/>
</dbReference>
<dbReference type="GO" id="GO:0009267">
    <property type="term" value="P:cellular response to starvation"/>
    <property type="evidence" value="ECO:0007669"/>
    <property type="project" value="TreeGrafter"/>
</dbReference>
<reference evidence="9" key="2">
    <citation type="submission" date="2014-06" db="EMBL/GenBank/DDBJ databases">
        <title>The complete genome of Blastobotrys (Arxula) adeninivorans LS3 - a yeast of biotechnological interest.</title>
        <authorList>
            <person name="Kunze G."/>
            <person name="Gaillardin C."/>
            <person name="Czernicka M."/>
            <person name="Durrens P."/>
            <person name="Martin T."/>
            <person name="Boer E."/>
            <person name="Gabaldon T."/>
            <person name="Cruz J."/>
            <person name="Talla E."/>
            <person name="Marck C."/>
            <person name="Goffeau A."/>
            <person name="Barbe V."/>
            <person name="Baret P."/>
            <person name="Baronian K."/>
            <person name="Beier S."/>
            <person name="Bleykasten C."/>
            <person name="Bode R."/>
            <person name="Casaregola S."/>
            <person name="Despons L."/>
            <person name="Fairhead C."/>
            <person name="Giersberg M."/>
            <person name="Gierski P."/>
            <person name="Hahnel U."/>
            <person name="Hartmann A."/>
            <person name="Jankowska D."/>
            <person name="Jubin C."/>
            <person name="Jung P."/>
            <person name="Lafontaine I."/>
            <person name="Leh-Louis V."/>
            <person name="Lemaire M."/>
            <person name="Marcet-Houben M."/>
            <person name="Mascher M."/>
            <person name="Morel G."/>
            <person name="Richard G.-F."/>
            <person name="Riechen J."/>
            <person name="Sacerdot C."/>
            <person name="Sarkar A."/>
            <person name="Savel G."/>
            <person name="Schacherer J."/>
            <person name="Sherman D."/>
            <person name="Straub M.-L."/>
            <person name="Stein N."/>
            <person name="Thierry A."/>
            <person name="Trautwein-Schult A."/>
            <person name="Westhof E."/>
            <person name="Worch S."/>
            <person name="Dujon B."/>
            <person name="Souciet J.-L."/>
            <person name="Wincker P."/>
            <person name="Scholz U."/>
            <person name="Neuveglise N."/>
        </authorList>
    </citation>
    <scope>NUCLEOTIDE SEQUENCE</scope>
    <source>
        <strain evidence="9">LS3</strain>
    </source>
</reference>
<dbReference type="GO" id="GO:1990131">
    <property type="term" value="C:Gtr1-Gtr2 GTPase complex"/>
    <property type="evidence" value="ECO:0007669"/>
    <property type="project" value="UniProtKB-UniRule"/>
</dbReference>
<name>A0A060TAL1_BLAAD</name>
<dbReference type="GO" id="GO:0010507">
    <property type="term" value="P:negative regulation of autophagy"/>
    <property type="evidence" value="ECO:0007669"/>
    <property type="project" value="TreeGrafter"/>
</dbReference>
<dbReference type="GO" id="GO:1904263">
    <property type="term" value="P:positive regulation of TORC1 signaling"/>
    <property type="evidence" value="ECO:0007669"/>
    <property type="project" value="TreeGrafter"/>
</dbReference>
<dbReference type="CDD" id="cd11385">
    <property type="entry name" value="RagC_like"/>
    <property type="match status" value="1"/>
</dbReference>
<dbReference type="PANTHER" id="PTHR11259:SF2">
    <property type="entry name" value="GH16429P"/>
    <property type="match status" value="1"/>
</dbReference>
<evidence type="ECO:0000256" key="2">
    <source>
        <dbReference type="ARBA" id="ARBA00007756"/>
    </source>
</evidence>
<evidence type="ECO:0000313" key="9">
    <source>
        <dbReference type="EMBL" id="CDP36196.1"/>
    </source>
</evidence>
<dbReference type="EMBL" id="HG937692">
    <property type="protein sequence ID" value="CDP36196.1"/>
    <property type="molecule type" value="Genomic_DNA"/>
</dbReference>
<accession>A0A060TAL1</accession>
<proteinExistence type="inferred from homology"/>
<dbReference type="PhylomeDB" id="A0A060TAL1"/>
<dbReference type="InterPro" id="IPR006762">
    <property type="entry name" value="Gtr1_RagA"/>
</dbReference>
<dbReference type="SUPFAM" id="SSF52540">
    <property type="entry name" value="P-loop containing nucleoside triphosphate hydrolases"/>
    <property type="match status" value="1"/>
</dbReference>
<dbReference type="Gene3D" id="3.30.450.190">
    <property type="match status" value="1"/>
</dbReference>
<evidence type="ECO:0000256" key="4">
    <source>
        <dbReference type="ARBA" id="ARBA00022801"/>
    </source>
</evidence>
<dbReference type="InterPro" id="IPR039400">
    <property type="entry name" value="RagC/D"/>
</dbReference>
<dbReference type="GO" id="GO:0005634">
    <property type="term" value="C:nucleus"/>
    <property type="evidence" value="ECO:0007669"/>
    <property type="project" value="TreeGrafter"/>
</dbReference>
<dbReference type="PANTHER" id="PTHR11259">
    <property type="entry name" value="RAS-RELATED GTP BINDING RAG/GTR YEAST"/>
    <property type="match status" value="1"/>
</dbReference>
<evidence type="ECO:0000256" key="6">
    <source>
        <dbReference type="ARBA" id="ARBA00023136"/>
    </source>
</evidence>
<dbReference type="AlphaFoldDB" id="A0A060TAL1"/>
<dbReference type="GO" id="GO:0005525">
    <property type="term" value="F:GTP binding"/>
    <property type="evidence" value="ECO:0007669"/>
    <property type="project" value="UniProtKB-UniRule"/>
</dbReference>
<evidence type="ECO:0000256" key="7">
    <source>
        <dbReference type="ARBA" id="ARBA00049117"/>
    </source>
</evidence>
<comment type="catalytic activity">
    <reaction evidence="7">
        <text>GTP + H2O = GDP + phosphate + H(+)</text>
        <dbReference type="Rhea" id="RHEA:19669"/>
        <dbReference type="ChEBI" id="CHEBI:15377"/>
        <dbReference type="ChEBI" id="CHEBI:15378"/>
        <dbReference type="ChEBI" id="CHEBI:37565"/>
        <dbReference type="ChEBI" id="CHEBI:43474"/>
        <dbReference type="ChEBI" id="CHEBI:58189"/>
    </reaction>
    <physiologicalReaction direction="left-to-right" evidence="7">
        <dbReference type="Rhea" id="RHEA:19670"/>
    </physiologicalReaction>
</comment>
<gene>
    <name evidence="9" type="ORF">GNLVRS02_ARAD1B07436g</name>
</gene>
<evidence type="ECO:0000256" key="3">
    <source>
        <dbReference type="ARBA" id="ARBA00022741"/>
    </source>
</evidence>
<dbReference type="GO" id="GO:0012505">
    <property type="term" value="C:endomembrane system"/>
    <property type="evidence" value="ECO:0007669"/>
    <property type="project" value="UniProtKB-SubCell"/>
</dbReference>
<dbReference type="InterPro" id="IPR027417">
    <property type="entry name" value="P-loop_NTPase"/>
</dbReference>
<dbReference type="Gene3D" id="3.40.50.300">
    <property type="entry name" value="P-loop containing nucleotide triphosphate hydrolases"/>
    <property type="match status" value="1"/>
</dbReference>
<keyword evidence="3 8" id="KW-0547">Nucleotide-binding</keyword>
<organism evidence="9">
    <name type="scientific">Blastobotrys adeninivorans</name>
    <name type="common">Yeast</name>
    <name type="synonym">Arxula adeninivorans</name>
    <dbReference type="NCBI Taxonomy" id="409370"/>
    <lineage>
        <taxon>Eukaryota</taxon>
        <taxon>Fungi</taxon>
        <taxon>Dikarya</taxon>
        <taxon>Ascomycota</taxon>
        <taxon>Saccharomycotina</taxon>
        <taxon>Dipodascomycetes</taxon>
        <taxon>Dipodascales</taxon>
        <taxon>Trichomonascaceae</taxon>
        <taxon>Blastobotrys</taxon>
    </lineage>
</organism>
<evidence type="ECO:0000256" key="5">
    <source>
        <dbReference type="ARBA" id="ARBA00023134"/>
    </source>
</evidence>
<sequence>MDEVETSLVTANDRPTILLMGLRRGGKSSICKVVFHNMQPLETLYIESTSKPTYEQFNSLINFAVQELPGQLDMFEPSYDSTRIFSQVGSLIYVIDSQDEYMFALQNLHNIIQYAVKVNPAINIEVLIHKVDGLSDDFRLDTQRDIMQRVTDELQDCGLVNVKISFHLTSIFDHSIYEAFSRIVQKLIPELPTLENMLNILCQHSGIEKAFLFDINSKVYLATDSSPVDVETYQVCSDFIDVAIDLDMLYQQGDGDEPTDTAITNGKGTIDGGQSRTLKCTSRLHNGIILYMAQMIRGQALVVLIRSEGVQKMALVDYNVEIFRQGLQRIYEGTD</sequence>
<dbReference type="GO" id="GO:0003924">
    <property type="term" value="F:GTPase activity"/>
    <property type="evidence" value="ECO:0007669"/>
    <property type="project" value="UniProtKB-UniRule"/>
</dbReference>
<keyword evidence="4" id="KW-0378">Hydrolase</keyword>
<comment type="similarity">
    <text evidence="2 8">Belongs to the GTR/RAG GTP-binding protein family.</text>
</comment>
<keyword evidence="6" id="KW-0472">Membrane</keyword>
<keyword evidence="5 8" id="KW-0342">GTP-binding</keyword>
<evidence type="ECO:0000256" key="8">
    <source>
        <dbReference type="RuleBase" id="RU367014"/>
    </source>
</evidence>
<comment type="subcellular location">
    <subcellularLocation>
        <location evidence="1">Endomembrane system</location>
    </subcellularLocation>
</comment>